<comment type="caution">
    <text evidence="4">The sequence shown here is derived from an EMBL/GenBank/DDBJ whole genome shotgun (WGS) entry which is preliminary data.</text>
</comment>
<protein>
    <submittedName>
        <fullName evidence="4">EAL domain-containing protein</fullName>
    </submittedName>
</protein>
<dbReference type="CDD" id="cd01949">
    <property type="entry name" value="GGDEF"/>
    <property type="match status" value="1"/>
</dbReference>
<dbReference type="SUPFAM" id="SSF141868">
    <property type="entry name" value="EAL domain-like"/>
    <property type="match status" value="1"/>
</dbReference>
<dbReference type="PANTHER" id="PTHR33121:SF71">
    <property type="entry name" value="OXYGEN SENSOR PROTEIN DOSP"/>
    <property type="match status" value="1"/>
</dbReference>
<dbReference type="CDD" id="cd01948">
    <property type="entry name" value="EAL"/>
    <property type="match status" value="1"/>
</dbReference>
<dbReference type="RefSeq" id="WP_169467950.1">
    <property type="nucleotide sequence ID" value="NZ_JABBGG010000010.1"/>
</dbReference>
<feature type="domain" description="GGDEF" evidence="3">
    <location>
        <begin position="32"/>
        <end position="166"/>
    </location>
</feature>
<dbReference type="InterPro" id="IPR000160">
    <property type="entry name" value="GGDEF_dom"/>
</dbReference>
<sequence>MAHFDQLTKLPNRQTLVDRLEHGLTIAAGGKAWVAVMLMDLDEFKTINDSLGHEVGNKVLVQVGQRIHACLRPSDTLARIGGDEFVVLVENIESDILVIEQLAERISKAAGEIIAIDGTELYVGLSMGISLFPQDGQDCETLMRNADTALHRAKAAGRNCWRFFDESMARHVARRLDMDTALRRAVERKELRLLYQPQTSLETGRIIGAETLVRWSRPDVGMVPPNEFIPLAEESGTIIPIGDWILLSACHQAATWRRENQLELRIAVNITAKQIHHKAFVDQVRDALDDSGLPPQLLELEITEGSIVENIEETVNKLRQIKALGVTVAIDDFGTGYSSLSYLKELPIDRLKIDQAFVRDIPLNPHDCAIARTIIAMAKNLGLSVIAEGVETREQVDFLRAEGCNEIQGFLVSPPIAADELAIRCLDAATIA</sequence>
<dbReference type="InterPro" id="IPR029787">
    <property type="entry name" value="Nucleotide_cyclase"/>
</dbReference>
<keyword evidence="5" id="KW-1185">Reference proteome</keyword>
<dbReference type="SUPFAM" id="SSF55073">
    <property type="entry name" value="Nucleotide cyclase"/>
    <property type="match status" value="1"/>
</dbReference>
<dbReference type="InterPro" id="IPR001633">
    <property type="entry name" value="EAL_dom"/>
</dbReference>
<dbReference type="PROSITE" id="PS50887">
    <property type="entry name" value="GGDEF"/>
    <property type="match status" value="1"/>
</dbReference>
<gene>
    <name evidence="4" type="ORF">HHL21_16780</name>
</gene>
<evidence type="ECO:0000259" key="2">
    <source>
        <dbReference type="PROSITE" id="PS50883"/>
    </source>
</evidence>
<dbReference type="SMART" id="SM00267">
    <property type="entry name" value="GGDEF"/>
    <property type="match status" value="1"/>
</dbReference>
<dbReference type="GO" id="GO:0071732">
    <property type="term" value="P:cellular response to nitric oxide"/>
    <property type="evidence" value="ECO:0007669"/>
    <property type="project" value="UniProtKB-ARBA"/>
</dbReference>
<dbReference type="FunFam" id="3.20.20.450:FF:000001">
    <property type="entry name" value="Cyclic di-GMP phosphodiesterase yahA"/>
    <property type="match status" value="1"/>
</dbReference>
<dbReference type="InterPro" id="IPR043128">
    <property type="entry name" value="Rev_trsase/Diguanyl_cyclase"/>
</dbReference>
<evidence type="ECO:0000313" key="4">
    <source>
        <dbReference type="EMBL" id="NML62703.1"/>
    </source>
</evidence>
<dbReference type="InterPro" id="IPR035919">
    <property type="entry name" value="EAL_sf"/>
</dbReference>
<dbReference type="Pfam" id="PF00990">
    <property type="entry name" value="GGDEF"/>
    <property type="match status" value="1"/>
</dbReference>
<evidence type="ECO:0000313" key="5">
    <source>
        <dbReference type="Proteomes" id="UP000583752"/>
    </source>
</evidence>
<dbReference type="EMBL" id="JABBGG010000010">
    <property type="protein sequence ID" value="NML62703.1"/>
    <property type="molecule type" value="Genomic_DNA"/>
</dbReference>
<dbReference type="SMART" id="SM00052">
    <property type="entry name" value="EAL"/>
    <property type="match status" value="1"/>
</dbReference>
<reference evidence="4 5" key="1">
    <citation type="submission" date="2020-04" db="EMBL/GenBank/DDBJ databases">
        <title>Massilia sp. RP-1-19 isolated from soil.</title>
        <authorList>
            <person name="Dahal R.H."/>
        </authorList>
    </citation>
    <scope>NUCLEOTIDE SEQUENCE [LARGE SCALE GENOMIC DNA]</scope>
    <source>
        <strain evidence="4 5">RP-1-19</strain>
    </source>
</reference>
<dbReference type="InterPro" id="IPR050706">
    <property type="entry name" value="Cyclic-di-GMP_PDE-like"/>
</dbReference>
<organism evidence="4 5">
    <name type="scientific">Massilia polaris</name>
    <dbReference type="NCBI Taxonomy" id="2728846"/>
    <lineage>
        <taxon>Bacteria</taxon>
        <taxon>Pseudomonadati</taxon>
        <taxon>Pseudomonadota</taxon>
        <taxon>Betaproteobacteria</taxon>
        <taxon>Burkholderiales</taxon>
        <taxon>Oxalobacteraceae</taxon>
        <taxon>Telluria group</taxon>
        <taxon>Massilia</taxon>
    </lineage>
</organism>
<dbReference type="Proteomes" id="UP000583752">
    <property type="component" value="Unassembled WGS sequence"/>
</dbReference>
<dbReference type="Gene3D" id="3.20.20.450">
    <property type="entry name" value="EAL domain"/>
    <property type="match status" value="1"/>
</dbReference>
<evidence type="ECO:0000259" key="3">
    <source>
        <dbReference type="PROSITE" id="PS50887"/>
    </source>
</evidence>
<dbReference type="NCBIfam" id="TIGR00254">
    <property type="entry name" value="GGDEF"/>
    <property type="match status" value="1"/>
</dbReference>
<dbReference type="Gene3D" id="3.30.70.270">
    <property type="match status" value="1"/>
</dbReference>
<name>A0A848HTS0_9BURK</name>
<dbReference type="FunFam" id="3.30.70.270:FF:000001">
    <property type="entry name" value="Diguanylate cyclase domain protein"/>
    <property type="match status" value="1"/>
</dbReference>
<dbReference type="PANTHER" id="PTHR33121">
    <property type="entry name" value="CYCLIC DI-GMP PHOSPHODIESTERASE PDEF"/>
    <property type="match status" value="1"/>
</dbReference>
<proteinExistence type="predicted"/>
<dbReference type="AlphaFoldDB" id="A0A848HTS0"/>
<dbReference type="Pfam" id="PF00563">
    <property type="entry name" value="EAL"/>
    <property type="match status" value="1"/>
</dbReference>
<dbReference type="GO" id="GO:0071111">
    <property type="term" value="F:cyclic-guanylate-specific phosphodiesterase activity"/>
    <property type="evidence" value="ECO:0007669"/>
    <property type="project" value="UniProtKB-EC"/>
</dbReference>
<feature type="domain" description="EAL" evidence="2">
    <location>
        <begin position="175"/>
        <end position="429"/>
    </location>
</feature>
<accession>A0A848HTS0</accession>
<dbReference type="PROSITE" id="PS50883">
    <property type="entry name" value="EAL"/>
    <property type="match status" value="1"/>
</dbReference>
<comment type="catalytic activity">
    <reaction evidence="1">
        <text>3',3'-c-di-GMP + H2O = 5'-phosphoguanylyl(3'-&gt;5')guanosine + H(+)</text>
        <dbReference type="Rhea" id="RHEA:24902"/>
        <dbReference type="ChEBI" id="CHEBI:15377"/>
        <dbReference type="ChEBI" id="CHEBI:15378"/>
        <dbReference type="ChEBI" id="CHEBI:58754"/>
        <dbReference type="ChEBI" id="CHEBI:58805"/>
        <dbReference type="EC" id="3.1.4.52"/>
    </reaction>
    <physiologicalReaction direction="left-to-right" evidence="1">
        <dbReference type="Rhea" id="RHEA:24903"/>
    </physiologicalReaction>
</comment>
<evidence type="ECO:0000256" key="1">
    <source>
        <dbReference type="ARBA" id="ARBA00051114"/>
    </source>
</evidence>